<dbReference type="PANTHER" id="PTHR44259">
    <property type="entry name" value="OS07G0183000 PROTEIN-RELATED"/>
    <property type="match status" value="1"/>
</dbReference>
<gene>
    <name evidence="3" type="ORF">G2W53_002174</name>
</gene>
<evidence type="ECO:0000259" key="1">
    <source>
        <dbReference type="Pfam" id="PF00646"/>
    </source>
</evidence>
<proteinExistence type="predicted"/>
<comment type="caution">
    <text evidence="3">The sequence shown here is derived from an EMBL/GenBank/DDBJ whole genome shotgun (WGS) entry which is preliminary data.</text>
</comment>
<evidence type="ECO:0000313" key="4">
    <source>
        <dbReference type="Proteomes" id="UP000634136"/>
    </source>
</evidence>
<feature type="domain" description="F-box" evidence="1">
    <location>
        <begin position="18"/>
        <end position="55"/>
    </location>
</feature>
<dbReference type="Proteomes" id="UP000634136">
    <property type="component" value="Unassembled WGS sequence"/>
</dbReference>
<dbReference type="Pfam" id="PF03478">
    <property type="entry name" value="Beta-prop_KIB1-4"/>
    <property type="match status" value="1"/>
</dbReference>
<evidence type="ECO:0000313" key="3">
    <source>
        <dbReference type="EMBL" id="KAF7845269.1"/>
    </source>
</evidence>
<dbReference type="InterPro" id="IPR036047">
    <property type="entry name" value="F-box-like_dom_sf"/>
</dbReference>
<evidence type="ECO:0000259" key="2">
    <source>
        <dbReference type="Pfam" id="PF03478"/>
    </source>
</evidence>
<dbReference type="InterPro" id="IPR005174">
    <property type="entry name" value="KIB1-4_b-propeller"/>
</dbReference>
<dbReference type="PANTHER" id="PTHR44259:SF114">
    <property type="entry name" value="OS06G0707300 PROTEIN"/>
    <property type="match status" value="1"/>
</dbReference>
<accession>A0A834XJA5</accession>
<name>A0A834XJA5_9FABA</name>
<dbReference type="Gene3D" id="1.20.1280.50">
    <property type="match status" value="1"/>
</dbReference>
<dbReference type="InterPro" id="IPR050942">
    <property type="entry name" value="F-box_BR-signaling"/>
</dbReference>
<dbReference type="SUPFAM" id="SSF81383">
    <property type="entry name" value="F-box domain"/>
    <property type="match status" value="1"/>
</dbReference>
<protein>
    <submittedName>
        <fullName evidence="3">F-box protein</fullName>
    </submittedName>
</protein>
<dbReference type="OrthoDB" id="1436695at2759"/>
<dbReference type="InterPro" id="IPR001810">
    <property type="entry name" value="F-box_dom"/>
</dbReference>
<feature type="domain" description="KIB1-4 beta-propeller" evidence="2">
    <location>
        <begin position="100"/>
        <end position="376"/>
    </location>
</feature>
<dbReference type="AlphaFoldDB" id="A0A834XJA5"/>
<keyword evidence="4" id="KW-1185">Reference proteome</keyword>
<sequence>MISMISVAGNNNSDDNKWSHIPDDILESIINQRLSISDTLRISGVCSNWRSTVAKSIVANNHCTPLPEFPLIFLQQFINISQRSFFFNLCTRRLSSLTITPRQDGLNLKTCLGSIQGWMILLIIYSVDAGRSVAFFNPVTNSSVYLPVRLNHQTRVAKIVASSKPTDQDCIVVCMLRDHCNLLFSRVYNNSDESSSWTRIEGDMKAGVIFMDVEILDGKLYALTGKILLNAILVYDLSSQQDKKPINPKMLVHLSEVIPPPFIYRDGNIIHSMGCTLRFLAVDASRRELLLVCLYFDTVFARESLGDMNVLKELIDPPEITKFQVFKLEMNDCNNQGYYWVNVENLGDRILFVGNMKSFVVSSVGLNGPKELVKGNSREMDRCEMTIEVIFTFLRFFFEGTIELVEYLCCDDIGEEEEEGNNNNTQWPSFEDIRVIRVSNYEEPLHEHIGQKEEESSDSKLSLLENIIGEEESINSESSLFEDIGEEVEQVSINSEWSFILKTLEKRKKKIITLTTNIALKLMYVN</sequence>
<dbReference type="Pfam" id="PF00646">
    <property type="entry name" value="F-box"/>
    <property type="match status" value="1"/>
</dbReference>
<dbReference type="EMBL" id="JAAIUW010000001">
    <property type="protein sequence ID" value="KAF7845269.1"/>
    <property type="molecule type" value="Genomic_DNA"/>
</dbReference>
<reference evidence="3" key="1">
    <citation type="submission" date="2020-09" db="EMBL/GenBank/DDBJ databases">
        <title>Genome-Enabled Discovery of Anthraquinone Biosynthesis in Senna tora.</title>
        <authorList>
            <person name="Kang S.-H."/>
            <person name="Pandey R.P."/>
            <person name="Lee C.-M."/>
            <person name="Sim J.-S."/>
            <person name="Jeong J.-T."/>
            <person name="Choi B.-S."/>
            <person name="Jung M."/>
            <person name="Ginzburg D."/>
            <person name="Zhao K."/>
            <person name="Won S.Y."/>
            <person name="Oh T.-J."/>
            <person name="Yu Y."/>
            <person name="Kim N.-H."/>
            <person name="Lee O.R."/>
            <person name="Lee T.-H."/>
            <person name="Bashyal P."/>
            <person name="Kim T.-S."/>
            <person name="Lee W.-H."/>
            <person name="Kawkins C."/>
            <person name="Kim C.-K."/>
            <person name="Kim J.S."/>
            <person name="Ahn B.O."/>
            <person name="Rhee S.Y."/>
            <person name="Sohng J.K."/>
        </authorList>
    </citation>
    <scope>NUCLEOTIDE SEQUENCE</scope>
    <source>
        <tissue evidence="3">Leaf</tissue>
    </source>
</reference>
<organism evidence="3 4">
    <name type="scientific">Senna tora</name>
    <dbReference type="NCBI Taxonomy" id="362788"/>
    <lineage>
        <taxon>Eukaryota</taxon>
        <taxon>Viridiplantae</taxon>
        <taxon>Streptophyta</taxon>
        <taxon>Embryophyta</taxon>
        <taxon>Tracheophyta</taxon>
        <taxon>Spermatophyta</taxon>
        <taxon>Magnoliopsida</taxon>
        <taxon>eudicotyledons</taxon>
        <taxon>Gunneridae</taxon>
        <taxon>Pentapetalae</taxon>
        <taxon>rosids</taxon>
        <taxon>fabids</taxon>
        <taxon>Fabales</taxon>
        <taxon>Fabaceae</taxon>
        <taxon>Caesalpinioideae</taxon>
        <taxon>Cassia clade</taxon>
        <taxon>Senna</taxon>
    </lineage>
</organism>